<dbReference type="RefSeq" id="WP_258809937.1">
    <property type="nucleotide sequence ID" value="NZ_JANUGU010000001.1"/>
</dbReference>
<evidence type="ECO:0000313" key="8">
    <source>
        <dbReference type="Proteomes" id="UP001204621"/>
    </source>
</evidence>
<protein>
    <submittedName>
        <fullName evidence="7">Choline dehydrogenase</fullName>
        <ecNumber evidence="7">1.1.99.1</ecNumber>
    </submittedName>
</protein>
<comment type="caution">
    <text evidence="7">The sequence shown here is derived from an EMBL/GenBank/DDBJ whole genome shotgun (WGS) entry which is preliminary data.</text>
</comment>
<evidence type="ECO:0000256" key="3">
    <source>
        <dbReference type="ARBA" id="ARBA00022630"/>
    </source>
</evidence>
<dbReference type="EMBL" id="JANUGU010000001">
    <property type="protein sequence ID" value="MCS0656758.1"/>
    <property type="molecule type" value="Genomic_DNA"/>
</dbReference>
<evidence type="ECO:0000256" key="4">
    <source>
        <dbReference type="ARBA" id="ARBA00022827"/>
    </source>
</evidence>
<name>A0ABT2CS09_9BURK</name>
<evidence type="ECO:0000256" key="1">
    <source>
        <dbReference type="ARBA" id="ARBA00001974"/>
    </source>
</evidence>
<dbReference type="Pfam" id="PF05199">
    <property type="entry name" value="GMC_oxred_C"/>
    <property type="match status" value="1"/>
</dbReference>
<proteinExistence type="inferred from homology"/>
<evidence type="ECO:0000256" key="5">
    <source>
        <dbReference type="SAM" id="MobiDB-lite"/>
    </source>
</evidence>
<keyword evidence="4" id="KW-0274">FAD</keyword>
<dbReference type="InterPro" id="IPR007867">
    <property type="entry name" value="GMC_OxRtase_C"/>
</dbReference>
<dbReference type="InterPro" id="IPR012132">
    <property type="entry name" value="GMC_OxRdtase"/>
</dbReference>
<keyword evidence="3" id="KW-0285">Flavoprotein</keyword>
<dbReference type="SUPFAM" id="SSF54373">
    <property type="entry name" value="FAD-linked reductases, C-terminal domain"/>
    <property type="match status" value="1"/>
</dbReference>
<evidence type="ECO:0000259" key="6">
    <source>
        <dbReference type="PROSITE" id="PS00624"/>
    </source>
</evidence>
<dbReference type="NCBIfam" id="NF002550">
    <property type="entry name" value="PRK02106.1"/>
    <property type="match status" value="1"/>
</dbReference>
<sequence length="598" mass="64691">MLEIEGYTLRSGLTSNPNGVNSASRRQKEQNVGRAVARLQRSGSTSPGPRVYDYIIVGGGSAGCVLAARLSADPGSTVCVIEAGPYDSNPFIKIPLGIVHLMMSKKLNWQYFTQPQQELDGRCLFWPRGKVLGGSSSTNAMIYTRGNRADYDHWAALGNAGWSYAEVLPYFLRAEHHDGGRSAFHGHDGTLHVTPLCSPNVLSRAFVAAAVEAGFPFNEDFNGPVQEGVNLYEVTQKNGERWSAARAFLQPALGRPNLTVVTGALAERVLFDGIRAVGVSYRRGRASIDIFARCEVLLAAGAVNSPQLLMLSGIGDPQHLAHHGIPLRHALPGVGHNLQDHLDILVVHSCRQPVSLGLSFATLPAQLARVYEYGIYRSGALTSNSAEAGGFIRSGPDVGLPDMQFHFTPARLDNHARTWRSAFFTLWGHGYALHACPLRPASRGRITLRSADPVAPALIDPNYLAASSDMRAMIECVRVARRVLAAKAFDPYRGVEIFPGAHVQADVDVEGFIRRKAETIYHPVGTCKMGCDPMSVVDKHLRVHGVDGLRVIDASVMPTLIGGNTNAPTMMIAERGADLVLSTRARLTRNAPVSAPKF</sequence>
<evidence type="ECO:0000313" key="7">
    <source>
        <dbReference type="EMBL" id="MCS0656758.1"/>
    </source>
</evidence>
<reference evidence="7 8" key="1">
    <citation type="submission" date="2022-08" db="EMBL/GenBank/DDBJ databases">
        <title>Reclassification of Massilia species as members of the genera Telluria, Duganella, Pseudoduganella, Mokoshia gen. nov. and Zemynaea gen. nov. using orthogonal and non-orthogonal genome-based approaches.</title>
        <authorList>
            <person name="Bowman J.P."/>
        </authorList>
    </citation>
    <scope>NUCLEOTIDE SEQUENCE [LARGE SCALE GENOMIC DNA]</scope>
    <source>
        <strain evidence="7 8">JCM 31606</strain>
    </source>
</reference>
<dbReference type="PANTHER" id="PTHR11552">
    <property type="entry name" value="GLUCOSE-METHANOL-CHOLINE GMC OXIDOREDUCTASE"/>
    <property type="match status" value="1"/>
</dbReference>
<comment type="cofactor">
    <cofactor evidence="1">
        <name>FAD</name>
        <dbReference type="ChEBI" id="CHEBI:57692"/>
    </cofactor>
</comment>
<keyword evidence="8" id="KW-1185">Reference proteome</keyword>
<feature type="domain" description="Glucose-methanol-choline oxidoreductase N-terminal" evidence="6">
    <location>
        <begin position="301"/>
        <end position="315"/>
    </location>
</feature>
<dbReference type="Gene3D" id="3.30.560.10">
    <property type="entry name" value="Glucose Oxidase, domain 3"/>
    <property type="match status" value="1"/>
</dbReference>
<dbReference type="Proteomes" id="UP001204621">
    <property type="component" value="Unassembled WGS sequence"/>
</dbReference>
<evidence type="ECO:0000256" key="2">
    <source>
        <dbReference type="ARBA" id="ARBA00010790"/>
    </source>
</evidence>
<accession>A0ABT2CS09</accession>
<keyword evidence="7" id="KW-0560">Oxidoreductase</keyword>
<dbReference type="PROSITE" id="PS00624">
    <property type="entry name" value="GMC_OXRED_2"/>
    <property type="match status" value="1"/>
</dbReference>
<comment type="similarity">
    <text evidence="2">Belongs to the GMC oxidoreductase family.</text>
</comment>
<dbReference type="PANTHER" id="PTHR11552:SF147">
    <property type="entry name" value="CHOLINE DEHYDROGENASE, MITOCHONDRIAL"/>
    <property type="match status" value="1"/>
</dbReference>
<dbReference type="SUPFAM" id="SSF51905">
    <property type="entry name" value="FAD/NAD(P)-binding domain"/>
    <property type="match status" value="1"/>
</dbReference>
<gene>
    <name evidence="7" type="ORF">NX778_01620</name>
</gene>
<feature type="region of interest" description="Disordered" evidence="5">
    <location>
        <begin position="13"/>
        <end position="32"/>
    </location>
</feature>
<feature type="compositionally biased region" description="Polar residues" evidence="5">
    <location>
        <begin position="13"/>
        <end position="24"/>
    </location>
</feature>
<dbReference type="Pfam" id="PF00732">
    <property type="entry name" value="GMC_oxred_N"/>
    <property type="match status" value="1"/>
</dbReference>
<dbReference type="GO" id="GO:0008812">
    <property type="term" value="F:choline dehydrogenase activity"/>
    <property type="evidence" value="ECO:0007669"/>
    <property type="project" value="UniProtKB-EC"/>
</dbReference>
<organism evidence="7 8">
    <name type="scientific">Massilia terrae</name>
    <dbReference type="NCBI Taxonomy" id="1811224"/>
    <lineage>
        <taxon>Bacteria</taxon>
        <taxon>Pseudomonadati</taxon>
        <taxon>Pseudomonadota</taxon>
        <taxon>Betaproteobacteria</taxon>
        <taxon>Burkholderiales</taxon>
        <taxon>Oxalobacteraceae</taxon>
        <taxon>Telluria group</taxon>
        <taxon>Massilia</taxon>
    </lineage>
</organism>
<dbReference type="PIRSF" id="PIRSF000137">
    <property type="entry name" value="Alcohol_oxidase"/>
    <property type="match status" value="1"/>
</dbReference>
<dbReference type="EC" id="1.1.99.1" evidence="7"/>
<dbReference type="InterPro" id="IPR000172">
    <property type="entry name" value="GMC_OxRdtase_N"/>
</dbReference>
<dbReference type="InterPro" id="IPR036188">
    <property type="entry name" value="FAD/NAD-bd_sf"/>
</dbReference>
<dbReference type="Gene3D" id="3.50.50.60">
    <property type="entry name" value="FAD/NAD(P)-binding domain"/>
    <property type="match status" value="1"/>
</dbReference>